<dbReference type="GO" id="GO:0071111">
    <property type="term" value="F:cyclic-guanylate-specific phosphodiesterase activity"/>
    <property type="evidence" value="ECO:0007669"/>
    <property type="project" value="UniProtKB-EC"/>
</dbReference>
<dbReference type="EC" id="3.1.4.52" evidence="2"/>
<keyword evidence="3" id="KW-1185">Reference proteome</keyword>
<dbReference type="Gene3D" id="3.20.20.450">
    <property type="entry name" value="EAL domain"/>
    <property type="match status" value="1"/>
</dbReference>
<dbReference type="PROSITE" id="PS50883">
    <property type="entry name" value="EAL"/>
    <property type="match status" value="1"/>
</dbReference>
<keyword evidence="2" id="KW-0378">Hydrolase</keyword>
<dbReference type="PATRIC" id="fig|1439726.3.peg.1679"/>
<evidence type="ECO:0000259" key="1">
    <source>
        <dbReference type="PROSITE" id="PS50883"/>
    </source>
</evidence>
<dbReference type="InterPro" id="IPR050706">
    <property type="entry name" value="Cyclic-di-GMP_PDE-like"/>
</dbReference>
<reference evidence="2 3" key="1">
    <citation type="submission" date="2016-07" db="EMBL/GenBank/DDBJ databases">
        <title>Draft Genome Sequence of Methylobrevis pamukkalensis PK2.</title>
        <authorList>
            <person name="Vasilenko O.V."/>
            <person name="Doronina N.V."/>
            <person name="Shmareva M.N."/>
            <person name="Tarlachkov S.V."/>
            <person name="Mustakhimov I."/>
            <person name="Trotsenko Y.A."/>
        </authorList>
    </citation>
    <scope>NUCLEOTIDE SEQUENCE [LARGE SCALE GENOMIC DNA]</scope>
    <source>
        <strain evidence="2 3">PK2</strain>
    </source>
</reference>
<dbReference type="AlphaFoldDB" id="A0A1E3H465"/>
<accession>A0A1E3H465</accession>
<feature type="domain" description="EAL" evidence="1">
    <location>
        <begin position="1"/>
        <end position="195"/>
    </location>
</feature>
<dbReference type="CDD" id="cd01948">
    <property type="entry name" value="EAL"/>
    <property type="match status" value="1"/>
</dbReference>
<dbReference type="Proteomes" id="UP000094622">
    <property type="component" value="Unassembled WGS sequence"/>
</dbReference>
<evidence type="ECO:0000313" key="3">
    <source>
        <dbReference type="Proteomes" id="UP000094622"/>
    </source>
</evidence>
<dbReference type="SMART" id="SM00052">
    <property type="entry name" value="EAL"/>
    <property type="match status" value="1"/>
</dbReference>
<dbReference type="EMBL" id="MCRJ01000030">
    <property type="protein sequence ID" value="ODN71100.1"/>
    <property type="molecule type" value="Genomic_DNA"/>
</dbReference>
<dbReference type="PANTHER" id="PTHR33121">
    <property type="entry name" value="CYCLIC DI-GMP PHOSPHODIESTERASE PDEF"/>
    <property type="match status" value="1"/>
</dbReference>
<protein>
    <submittedName>
        <fullName evidence="2">Cyclic di-GMP phosphodiesterase Gmr</fullName>
        <ecNumber evidence="2">3.1.4.52</ecNumber>
    </submittedName>
</protein>
<name>A0A1E3H465_9HYPH</name>
<dbReference type="SUPFAM" id="SSF141868">
    <property type="entry name" value="EAL domain-like"/>
    <property type="match status" value="1"/>
</dbReference>
<dbReference type="InterPro" id="IPR001633">
    <property type="entry name" value="EAL_dom"/>
</dbReference>
<sequence length="220" mass="23726">MAEASGLILPIGEWVLRSACREAAGWEAPHRIAVNLSPVQFRHPDLPQLVQQILAETGLAPARLELEITESAIITDAARALRTVDRIKALGVTLAMDDFGTGYSSLETLRSFPFDKIKLDRSFMAEVGSNTQSEAIIRAVLSLGRSLSIPVLAEGVETEQQLSFLKSEGCDEAQGFLLGRPVPAEELFGDDAAAAARQPDNVTSLSAYARRPQGGVSRLR</sequence>
<organism evidence="2 3">
    <name type="scientific">Methylobrevis pamukkalensis</name>
    <dbReference type="NCBI Taxonomy" id="1439726"/>
    <lineage>
        <taxon>Bacteria</taxon>
        <taxon>Pseudomonadati</taxon>
        <taxon>Pseudomonadota</taxon>
        <taxon>Alphaproteobacteria</taxon>
        <taxon>Hyphomicrobiales</taxon>
        <taxon>Pleomorphomonadaceae</taxon>
        <taxon>Methylobrevis</taxon>
    </lineage>
</organism>
<proteinExistence type="predicted"/>
<dbReference type="InterPro" id="IPR035919">
    <property type="entry name" value="EAL_sf"/>
</dbReference>
<dbReference type="Pfam" id="PF00563">
    <property type="entry name" value="EAL"/>
    <property type="match status" value="1"/>
</dbReference>
<dbReference type="PANTHER" id="PTHR33121:SF79">
    <property type="entry name" value="CYCLIC DI-GMP PHOSPHODIESTERASE PDED-RELATED"/>
    <property type="match status" value="1"/>
</dbReference>
<gene>
    <name evidence="2" type="primary">gmr_6</name>
    <name evidence="2" type="ORF">A6302_01593</name>
</gene>
<evidence type="ECO:0000313" key="2">
    <source>
        <dbReference type="EMBL" id="ODN71100.1"/>
    </source>
</evidence>
<comment type="caution">
    <text evidence="2">The sequence shown here is derived from an EMBL/GenBank/DDBJ whole genome shotgun (WGS) entry which is preliminary data.</text>
</comment>